<accession>E0SSD2</accession>
<dbReference type="BioCyc" id="IAGG583356:GHAH-570-MONOMER"/>
<dbReference type="HOGENOM" id="CLU_046233_0_0_2"/>
<dbReference type="PANTHER" id="PTHR43637:SF1">
    <property type="entry name" value="UPF0273 PROTEIN TM_0370"/>
    <property type="match status" value="1"/>
</dbReference>
<dbReference type="AlphaFoldDB" id="E0SSD2"/>
<gene>
    <name evidence="4" type="ordered locus">Igag_0569</name>
</gene>
<dbReference type="STRING" id="583356.Igag_0569"/>
<keyword evidence="5" id="KW-1185">Reference proteome</keyword>
<evidence type="ECO:0000259" key="3">
    <source>
        <dbReference type="PROSITE" id="PS51146"/>
    </source>
</evidence>
<evidence type="ECO:0000256" key="1">
    <source>
        <dbReference type="ARBA" id="ARBA00022741"/>
    </source>
</evidence>
<dbReference type="PANTHER" id="PTHR43637">
    <property type="entry name" value="UPF0273 PROTEIN TM_0370"/>
    <property type="match status" value="1"/>
</dbReference>
<dbReference type="KEGG" id="iag:Igag_0569"/>
<feature type="domain" description="KaiC" evidence="3">
    <location>
        <begin position="5"/>
        <end position="241"/>
    </location>
</feature>
<dbReference type="PRINTS" id="PR01874">
    <property type="entry name" value="DNAREPAIRADA"/>
</dbReference>
<dbReference type="InterPro" id="IPR014774">
    <property type="entry name" value="KaiC-like_dom"/>
</dbReference>
<proteinExistence type="predicted"/>
<evidence type="ECO:0000313" key="4">
    <source>
        <dbReference type="EMBL" id="ADM27404.1"/>
    </source>
</evidence>
<keyword evidence="1" id="KW-0547">Nucleotide-binding</keyword>
<dbReference type="Proteomes" id="UP000001304">
    <property type="component" value="Chromosome"/>
</dbReference>
<name>E0SSD2_IGNAA</name>
<dbReference type="GO" id="GO:0005524">
    <property type="term" value="F:ATP binding"/>
    <property type="evidence" value="ECO:0007669"/>
    <property type="project" value="UniProtKB-KW"/>
</dbReference>
<keyword evidence="2" id="KW-0067">ATP-binding</keyword>
<dbReference type="InterPro" id="IPR027417">
    <property type="entry name" value="P-loop_NTPase"/>
</dbReference>
<protein>
    <submittedName>
        <fullName evidence="4">Putative circadian clock protein, KaiC</fullName>
    </submittedName>
</protein>
<dbReference type="EMBL" id="CP002098">
    <property type="protein sequence ID" value="ADM27404.1"/>
    <property type="molecule type" value="Genomic_DNA"/>
</dbReference>
<dbReference type="Pfam" id="PF06745">
    <property type="entry name" value="ATPase"/>
    <property type="match status" value="1"/>
</dbReference>
<dbReference type="PROSITE" id="PS51146">
    <property type="entry name" value="KAIC"/>
    <property type="match status" value="1"/>
</dbReference>
<dbReference type="SUPFAM" id="SSF52540">
    <property type="entry name" value="P-loop containing nucleoside triphosphate hydrolases"/>
    <property type="match status" value="1"/>
</dbReference>
<organism evidence="4 5">
    <name type="scientific">Ignisphaera aggregans (strain DSM 17230 / JCM 13409 / AQ1.S1)</name>
    <dbReference type="NCBI Taxonomy" id="583356"/>
    <lineage>
        <taxon>Archaea</taxon>
        <taxon>Thermoproteota</taxon>
        <taxon>Thermoprotei</taxon>
        <taxon>Desulfurococcales</taxon>
        <taxon>Desulfurococcaceae</taxon>
        <taxon>Ignisphaera</taxon>
    </lineage>
</organism>
<sequence>MSEVRSYVFGEEALDAFLAGGIEPGSLILVLGHPGAGKSTFVARMIYENIMRYNVKGLYIGFAETKEKFYSYMKRFGIDFNLAEEKGLFTFIQMPTMSGKDLLEGVTSVLSEKIFSEGYSIAVVDSITLILNVLTTDEARAYLHASLYSLTSTAKILLILIADLPFATETVDLKGLEFIADAVIVFKTRIEKGLIHRFMEIRKFRGKPIPMAEIPFAIEDGRGIRVLLSPAILQTPYTPPITGYKDICTDGVWGELHTTSYIGIVSECRTKPLSILSLLARVIHAYGLTYGVISFKETPEIIKTAISEAAKAIHSPPHYILNKAMFIQNVNPAAYSTQQIDAILRNYIEQNINILILFDVDALYLYHDPHMVDRILGFLAMYAKSGSTIVFEFIDNVYTDTQLMRYDIIHRIRCEGTKIIHGVVHSRTLGIDIKGSRAITEIGDAEVVECIEKNPVGQL</sequence>
<evidence type="ECO:0000256" key="2">
    <source>
        <dbReference type="ARBA" id="ARBA00022840"/>
    </source>
</evidence>
<reference evidence="4 5" key="1">
    <citation type="journal article" date="2010" name="Stand. Genomic Sci.">
        <title>Complete genome sequence of Ignisphaera aggregans type strain (AQ1.S1).</title>
        <authorList>
            <person name="Goker M."/>
            <person name="Held B."/>
            <person name="Lapidus A."/>
            <person name="Nolan M."/>
            <person name="Spring S."/>
            <person name="Yasawong M."/>
            <person name="Lucas S."/>
            <person name="Glavina Del Rio T."/>
            <person name="Tice H."/>
            <person name="Cheng J.F."/>
            <person name="Goodwin L."/>
            <person name="Tapia R."/>
            <person name="Pitluck S."/>
            <person name="Liolios K."/>
            <person name="Ivanova N."/>
            <person name="Mavromatis K."/>
            <person name="Mikhailova N."/>
            <person name="Pati A."/>
            <person name="Chen A."/>
            <person name="Palaniappan K."/>
            <person name="Brambilla E."/>
            <person name="Land M."/>
            <person name="Hauser L."/>
            <person name="Chang Y.J."/>
            <person name="Jeffries C.D."/>
            <person name="Brettin T."/>
            <person name="Detter J.C."/>
            <person name="Han C."/>
            <person name="Rohde M."/>
            <person name="Sikorski J."/>
            <person name="Woyke T."/>
            <person name="Bristow J."/>
            <person name="Eisen J.A."/>
            <person name="Markowitz V."/>
            <person name="Hugenholtz P."/>
            <person name="Kyrpides N.C."/>
            <person name="Klenk H.P."/>
        </authorList>
    </citation>
    <scope>NUCLEOTIDE SEQUENCE [LARGE SCALE GENOMIC DNA]</scope>
    <source>
        <strain evidence="5">DSM 17230 / JCM 13409 / AQ1.S1</strain>
    </source>
</reference>
<dbReference type="Gene3D" id="3.40.50.300">
    <property type="entry name" value="P-loop containing nucleotide triphosphate hydrolases"/>
    <property type="match status" value="1"/>
</dbReference>
<dbReference type="InterPro" id="IPR010624">
    <property type="entry name" value="KaiC_dom"/>
</dbReference>
<evidence type="ECO:0000313" key="5">
    <source>
        <dbReference type="Proteomes" id="UP000001304"/>
    </source>
</evidence>